<dbReference type="Pfam" id="PF13181">
    <property type="entry name" value="TPR_8"/>
    <property type="match status" value="1"/>
</dbReference>
<dbReference type="OrthoDB" id="1090267at2"/>
<dbReference type="AlphaFoldDB" id="A0A7K1LQP8"/>
<dbReference type="GO" id="GO:0003677">
    <property type="term" value="F:DNA binding"/>
    <property type="evidence" value="ECO:0007669"/>
    <property type="project" value="InterPro"/>
</dbReference>
<dbReference type="PANTHER" id="PTHR45641:SF19">
    <property type="entry name" value="NEPHROCYSTIN-3"/>
    <property type="match status" value="1"/>
</dbReference>
<accession>A0A7K1LQP8</accession>
<dbReference type="RefSeq" id="WP_156276817.1">
    <property type="nucleotide sequence ID" value="NZ_BAABGI010000001.1"/>
</dbReference>
<name>A0A7K1LQP8_9FLAO</name>
<dbReference type="InterPro" id="IPR019734">
    <property type="entry name" value="TPR_rpt"/>
</dbReference>
<organism evidence="5 6">
    <name type="scientific">Christiangramia aestuarii</name>
    <dbReference type="NCBI Taxonomy" id="1028746"/>
    <lineage>
        <taxon>Bacteria</taxon>
        <taxon>Pseudomonadati</taxon>
        <taxon>Bacteroidota</taxon>
        <taxon>Flavobacteriia</taxon>
        <taxon>Flavobacteriales</taxon>
        <taxon>Flavobacteriaceae</taxon>
        <taxon>Christiangramia</taxon>
    </lineage>
</organism>
<evidence type="ECO:0000313" key="5">
    <source>
        <dbReference type="EMBL" id="MUP43116.1"/>
    </source>
</evidence>
<dbReference type="Proteomes" id="UP000460416">
    <property type="component" value="Unassembled WGS sequence"/>
</dbReference>
<dbReference type="Gene3D" id="1.10.10.10">
    <property type="entry name" value="Winged helix-like DNA-binding domain superfamily/Winged helix DNA-binding domain"/>
    <property type="match status" value="1"/>
</dbReference>
<evidence type="ECO:0000256" key="3">
    <source>
        <dbReference type="PROSITE-ProRule" id="PRU00339"/>
    </source>
</evidence>
<sequence>MKRFLSLFFLICFLGTAQNEKLTPADSLFFSEIYKKAQELRETNLDSALFYYQQLDTFLADKDYSKKRFRVMLDIGNVYLSQGQSDLALETYLQIAEASELDRDAQFRLYAEISIANIYLDSEEYDKALERFQHIRKKYEVKDSTQINLVPYCVIYNNEGIANENLGFYDSAEELYEKAIKLSQEIDEDYYLANGYSNMGSLEMRKENFLEALNWHEKALEIRKKSNYSLGICQSLNHIGSIYARLEQADKSERYLTESLEVAGKMGYAKQIIETAGLLKKIYQDKGDFEKAFQMQELEMDSRAEVFNEESIKNQERLKAKYEYELQKQIEEKKREFRETVYKFIFGILVLLLIIAFILFRLQRIKTRQTELQNENIKKEKHLLHQELDYKNKKLMSNLMFLLQKNELISGLIEKLREAKKLTKAQCDKALSEMIRQLKYSHNNEFWEEFDLYFQEVHSEFYEKLSSNYQLTPNEMKLAAFTKLKLSSKEISSLTGQSIRTIDVGRYRLRKKLGITNSETNLTTFLNSL</sequence>
<dbReference type="EMBL" id="VJVW01000004">
    <property type="protein sequence ID" value="MUP43116.1"/>
    <property type="molecule type" value="Genomic_DNA"/>
</dbReference>
<dbReference type="PANTHER" id="PTHR45641">
    <property type="entry name" value="TETRATRICOPEPTIDE REPEAT PROTEIN (AFU_ORTHOLOGUE AFUA_6G03870)"/>
    <property type="match status" value="1"/>
</dbReference>
<dbReference type="SUPFAM" id="SSF48452">
    <property type="entry name" value="TPR-like"/>
    <property type="match status" value="2"/>
</dbReference>
<proteinExistence type="predicted"/>
<keyword evidence="4" id="KW-1133">Transmembrane helix</keyword>
<gene>
    <name evidence="5" type="ORF">FLP08_11065</name>
</gene>
<dbReference type="Pfam" id="PF13424">
    <property type="entry name" value="TPR_12"/>
    <property type="match status" value="1"/>
</dbReference>
<evidence type="ECO:0000256" key="2">
    <source>
        <dbReference type="ARBA" id="ARBA00022803"/>
    </source>
</evidence>
<reference evidence="5 6" key="1">
    <citation type="submission" date="2019-07" db="EMBL/GenBank/DDBJ databases">
        <title>Gramella aestuarii sp. nov., isolated from a tidal flat, and emended description of Gramella echinicola.</title>
        <authorList>
            <person name="Liu L."/>
        </authorList>
    </citation>
    <scope>NUCLEOTIDE SEQUENCE [LARGE SCALE GENOMIC DNA]</scope>
    <source>
        <strain evidence="5 6">BS12</strain>
    </source>
</reference>
<keyword evidence="6" id="KW-1185">Reference proteome</keyword>
<dbReference type="InterPro" id="IPR036388">
    <property type="entry name" value="WH-like_DNA-bd_sf"/>
</dbReference>
<feature type="transmembrane region" description="Helical" evidence="4">
    <location>
        <begin position="341"/>
        <end position="360"/>
    </location>
</feature>
<dbReference type="GO" id="GO:0006355">
    <property type="term" value="P:regulation of DNA-templated transcription"/>
    <property type="evidence" value="ECO:0007669"/>
    <property type="project" value="InterPro"/>
</dbReference>
<keyword evidence="4" id="KW-0812">Transmembrane</keyword>
<dbReference type="Gene3D" id="1.25.40.10">
    <property type="entry name" value="Tetratricopeptide repeat domain"/>
    <property type="match status" value="2"/>
</dbReference>
<evidence type="ECO:0000256" key="4">
    <source>
        <dbReference type="SAM" id="Phobius"/>
    </source>
</evidence>
<protein>
    <submittedName>
        <fullName evidence="5">Tetratricopeptide repeat protein</fullName>
    </submittedName>
</protein>
<comment type="caution">
    <text evidence="5">The sequence shown here is derived from an EMBL/GenBank/DDBJ whole genome shotgun (WGS) entry which is preliminary data.</text>
</comment>
<feature type="repeat" description="TPR" evidence="3">
    <location>
        <begin position="193"/>
        <end position="226"/>
    </location>
</feature>
<dbReference type="SMART" id="SM00028">
    <property type="entry name" value="TPR"/>
    <property type="match status" value="5"/>
</dbReference>
<keyword evidence="1" id="KW-0677">Repeat</keyword>
<dbReference type="PROSITE" id="PS50005">
    <property type="entry name" value="TPR"/>
    <property type="match status" value="1"/>
</dbReference>
<keyword evidence="2 3" id="KW-0802">TPR repeat</keyword>
<dbReference type="InterPro" id="IPR011990">
    <property type="entry name" value="TPR-like_helical_dom_sf"/>
</dbReference>
<evidence type="ECO:0000313" key="6">
    <source>
        <dbReference type="Proteomes" id="UP000460416"/>
    </source>
</evidence>
<keyword evidence="4" id="KW-0472">Membrane</keyword>
<evidence type="ECO:0000256" key="1">
    <source>
        <dbReference type="ARBA" id="ARBA00022737"/>
    </source>
</evidence>
<dbReference type="InterPro" id="IPR016032">
    <property type="entry name" value="Sig_transdc_resp-reg_C-effctor"/>
</dbReference>
<dbReference type="SUPFAM" id="SSF46894">
    <property type="entry name" value="C-terminal effector domain of the bipartite response regulators"/>
    <property type="match status" value="1"/>
</dbReference>